<keyword evidence="2" id="KW-1185">Reference proteome</keyword>
<evidence type="ECO:0000313" key="1">
    <source>
        <dbReference type="EMBL" id="PXX04278.1"/>
    </source>
</evidence>
<dbReference type="EMBL" id="QJJU01000020">
    <property type="protein sequence ID" value="PXX04278.1"/>
    <property type="molecule type" value="Genomic_DNA"/>
</dbReference>
<reference evidence="1 2" key="2">
    <citation type="submission" date="2018-06" db="EMBL/GenBank/DDBJ databases">
        <title>Sequencing of bacterial isolates from soil warming experiment in Harvard Forest, Massachusetts, USA.</title>
        <authorList>
            <person name="Deangelis K.PhD."/>
        </authorList>
    </citation>
    <scope>NUCLEOTIDE SEQUENCE [LARGE SCALE GENOMIC DNA]</scope>
    <source>
        <strain evidence="1 2">GAS496</strain>
    </source>
</reference>
<accession>A0A318HAN7</accession>
<organism evidence="1 2">
    <name type="scientific">Mycolicibacterium moriokaense</name>
    <dbReference type="NCBI Taxonomy" id="39691"/>
    <lineage>
        <taxon>Bacteria</taxon>
        <taxon>Bacillati</taxon>
        <taxon>Actinomycetota</taxon>
        <taxon>Actinomycetes</taxon>
        <taxon>Mycobacteriales</taxon>
        <taxon>Mycobacteriaceae</taxon>
        <taxon>Mycolicibacterium</taxon>
    </lineage>
</organism>
<dbReference type="Proteomes" id="UP000247781">
    <property type="component" value="Unassembled WGS sequence"/>
</dbReference>
<gene>
    <name evidence="1" type="ORF">C8E89_12016</name>
</gene>
<name>A0A318HAN7_9MYCO</name>
<dbReference type="RefSeq" id="WP_110318680.1">
    <property type="nucleotide sequence ID" value="NZ_QJJU01000020.1"/>
</dbReference>
<evidence type="ECO:0000313" key="2">
    <source>
        <dbReference type="Proteomes" id="UP000247781"/>
    </source>
</evidence>
<protein>
    <submittedName>
        <fullName evidence="1">Uncharacterized protein</fullName>
    </submittedName>
</protein>
<reference evidence="2" key="1">
    <citation type="submission" date="2018-05" db="EMBL/GenBank/DDBJ databases">
        <authorList>
            <person name="Deangelis K."/>
            <person name="Huntemann M."/>
            <person name="Clum A."/>
            <person name="Pillay M."/>
            <person name="Palaniappan K."/>
            <person name="Varghese N."/>
            <person name="Mikhailova N."/>
            <person name="Stamatis D."/>
            <person name="Reddy T."/>
            <person name="Daum C."/>
            <person name="Shapiro N."/>
            <person name="Ivanova N."/>
            <person name="Kyrpides N."/>
            <person name="Woyke T."/>
        </authorList>
    </citation>
    <scope>NUCLEOTIDE SEQUENCE [LARGE SCALE GENOMIC DNA]</scope>
    <source>
        <strain evidence="2">GAS496</strain>
    </source>
</reference>
<proteinExistence type="predicted"/>
<comment type="caution">
    <text evidence="1">The sequence shown here is derived from an EMBL/GenBank/DDBJ whole genome shotgun (WGS) entry which is preliminary data.</text>
</comment>
<sequence>MSEHVQAIADSAQAAYFRLHLLQERSDLVEMLGKHTKNLTRCITAGNMRPMSDIRRHIRTIERELQLIDRMVEALDDRFPGQLATTASEPNRRRA</sequence>
<dbReference type="AlphaFoldDB" id="A0A318HAN7"/>